<dbReference type="Proteomes" id="UP000054018">
    <property type="component" value="Unassembled WGS sequence"/>
</dbReference>
<keyword evidence="1" id="KW-0472">Membrane</keyword>
<dbReference type="AlphaFoldDB" id="A0A0C9Z8L1"/>
<dbReference type="EMBL" id="KN833706">
    <property type="protein sequence ID" value="KIK25646.1"/>
    <property type="molecule type" value="Genomic_DNA"/>
</dbReference>
<organism evidence="2 3">
    <name type="scientific">Pisolithus microcarpus 441</name>
    <dbReference type="NCBI Taxonomy" id="765257"/>
    <lineage>
        <taxon>Eukaryota</taxon>
        <taxon>Fungi</taxon>
        <taxon>Dikarya</taxon>
        <taxon>Basidiomycota</taxon>
        <taxon>Agaricomycotina</taxon>
        <taxon>Agaricomycetes</taxon>
        <taxon>Agaricomycetidae</taxon>
        <taxon>Boletales</taxon>
        <taxon>Sclerodermatineae</taxon>
        <taxon>Pisolithaceae</taxon>
        <taxon>Pisolithus</taxon>
    </lineage>
</organism>
<dbReference type="OrthoDB" id="2686513at2759"/>
<reference evidence="2 3" key="1">
    <citation type="submission" date="2014-04" db="EMBL/GenBank/DDBJ databases">
        <authorList>
            <consortium name="DOE Joint Genome Institute"/>
            <person name="Kuo A."/>
            <person name="Kohler A."/>
            <person name="Costa M.D."/>
            <person name="Nagy L.G."/>
            <person name="Floudas D."/>
            <person name="Copeland A."/>
            <person name="Barry K.W."/>
            <person name="Cichocki N."/>
            <person name="Veneault-Fourrey C."/>
            <person name="LaButti K."/>
            <person name="Lindquist E.A."/>
            <person name="Lipzen A."/>
            <person name="Lundell T."/>
            <person name="Morin E."/>
            <person name="Murat C."/>
            <person name="Sun H."/>
            <person name="Tunlid A."/>
            <person name="Henrissat B."/>
            <person name="Grigoriev I.V."/>
            <person name="Hibbett D.S."/>
            <person name="Martin F."/>
            <person name="Nordberg H.P."/>
            <person name="Cantor M.N."/>
            <person name="Hua S.X."/>
        </authorList>
    </citation>
    <scope>NUCLEOTIDE SEQUENCE [LARGE SCALE GENOMIC DNA]</scope>
    <source>
        <strain evidence="2 3">441</strain>
    </source>
</reference>
<proteinExistence type="predicted"/>
<dbReference type="PROSITE" id="PS51257">
    <property type="entry name" value="PROKAR_LIPOPROTEIN"/>
    <property type="match status" value="1"/>
</dbReference>
<evidence type="ECO:0000256" key="1">
    <source>
        <dbReference type="SAM" id="Phobius"/>
    </source>
</evidence>
<accession>A0A0C9Z8L1</accession>
<name>A0A0C9Z8L1_9AGAM</name>
<reference evidence="3" key="2">
    <citation type="submission" date="2015-01" db="EMBL/GenBank/DDBJ databases">
        <title>Evolutionary Origins and Diversification of the Mycorrhizal Mutualists.</title>
        <authorList>
            <consortium name="DOE Joint Genome Institute"/>
            <consortium name="Mycorrhizal Genomics Consortium"/>
            <person name="Kohler A."/>
            <person name="Kuo A."/>
            <person name="Nagy L.G."/>
            <person name="Floudas D."/>
            <person name="Copeland A."/>
            <person name="Barry K.W."/>
            <person name="Cichocki N."/>
            <person name="Veneault-Fourrey C."/>
            <person name="LaButti K."/>
            <person name="Lindquist E.A."/>
            <person name="Lipzen A."/>
            <person name="Lundell T."/>
            <person name="Morin E."/>
            <person name="Murat C."/>
            <person name="Riley R."/>
            <person name="Ohm R."/>
            <person name="Sun H."/>
            <person name="Tunlid A."/>
            <person name="Henrissat B."/>
            <person name="Grigoriev I.V."/>
            <person name="Hibbett D.S."/>
            <person name="Martin F."/>
        </authorList>
    </citation>
    <scope>NUCLEOTIDE SEQUENCE [LARGE SCALE GENOMIC DNA]</scope>
    <source>
        <strain evidence="3">441</strain>
    </source>
</reference>
<sequence>MIMRIYALYERDRCVLAILVFLAVGAIAVGCWAVVALPPPPAAVLVPTQEPLIGCPGKGYLSSEEASYLSAAWGGQLLFDVVIFGLTLWRSMFARMPGKRDISDILLRDGILYFAVMSAANIGNIITILVANENIKKAAIGFTNVISATMISRLMLNLRDPTIVGSAVTSFPPLSHPSAFATTRGLPGIETTMMA</sequence>
<evidence type="ECO:0000313" key="3">
    <source>
        <dbReference type="Proteomes" id="UP000054018"/>
    </source>
</evidence>
<feature type="transmembrane region" description="Helical" evidence="1">
    <location>
        <begin position="68"/>
        <end position="89"/>
    </location>
</feature>
<feature type="transmembrane region" description="Helical" evidence="1">
    <location>
        <begin position="110"/>
        <end position="132"/>
    </location>
</feature>
<protein>
    <submittedName>
        <fullName evidence="2">Uncharacterized protein</fullName>
    </submittedName>
</protein>
<keyword evidence="1" id="KW-0812">Transmembrane</keyword>
<gene>
    <name evidence="2" type="ORF">PISMIDRAFT_332043</name>
</gene>
<evidence type="ECO:0000313" key="2">
    <source>
        <dbReference type="EMBL" id="KIK25646.1"/>
    </source>
</evidence>
<dbReference type="HOGENOM" id="CLU_035509_16_0_1"/>
<keyword evidence="1" id="KW-1133">Transmembrane helix</keyword>
<keyword evidence="3" id="KW-1185">Reference proteome</keyword>